<keyword evidence="1 3" id="KW-0489">Methyltransferase</keyword>
<accession>A0A7W6RB06</accession>
<evidence type="ECO:0000313" key="4">
    <source>
        <dbReference type="Proteomes" id="UP000554286"/>
    </source>
</evidence>
<dbReference type="Gene3D" id="3.40.50.150">
    <property type="entry name" value="Vaccinia Virus protein VP39"/>
    <property type="match status" value="1"/>
</dbReference>
<comment type="caution">
    <text evidence="3">The sequence shown here is derived from an EMBL/GenBank/DDBJ whole genome shotgun (WGS) entry which is preliminary data.</text>
</comment>
<name>A0A7W6RB06_9PROT</name>
<dbReference type="GO" id="GO:0008168">
    <property type="term" value="F:methyltransferase activity"/>
    <property type="evidence" value="ECO:0007669"/>
    <property type="project" value="UniProtKB-KW"/>
</dbReference>
<keyword evidence="2 3" id="KW-0808">Transferase</keyword>
<dbReference type="PANTHER" id="PTHR43619:SF2">
    <property type="entry name" value="S-ADENOSYL-L-METHIONINE-DEPENDENT METHYLTRANSFERASES SUPERFAMILY PROTEIN"/>
    <property type="match status" value="1"/>
</dbReference>
<dbReference type="InterPro" id="IPR029063">
    <property type="entry name" value="SAM-dependent_MTases_sf"/>
</dbReference>
<evidence type="ECO:0000313" key="3">
    <source>
        <dbReference type="EMBL" id="MBB4264553.1"/>
    </source>
</evidence>
<reference evidence="3 4" key="1">
    <citation type="submission" date="2020-08" db="EMBL/GenBank/DDBJ databases">
        <title>Genome sequencing of Purple Non-Sulfur Bacteria from various extreme environments.</title>
        <authorList>
            <person name="Mayer M."/>
        </authorList>
    </citation>
    <scope>NUCLEOTIDE SEQUENCE [LARGE SCALE GENOMIC DNA]</scope>
    <source>
        <strain evidence="3 4">JA131</strain>
    </source>
</reference>
<dbReference type="GO" id="GO:0032259">
    <property type="term" value="P:methylation"/>
    <property type="evidence" value="ECO:0007669"/>
    <property type="project" value="UniProtKB-KW"/>
</dbReference>
<proteinExistence type="predicted"/>
<protein>
    <submittedName>
        <fullName evidence="3">O-methyltransferase involved in polyketide biosynthesis</fullName>
    </submittedName>
</protein>
<keyword evidence="4" id="KW-1185">Reference proteome</keyword>
<dbReference type="Pfam" id="PF04072">
    <property type="entry name" value="LCM"/>
    <property type="match status" value="1"/>
</dbReference>
<dbReference type="SUPFAM" id="SSF53335">
    <property type="entry name" value="S-adenosyl-L-methionine-dependent methyltransferases"/>
    <property type="match status" value="1"/>
</dbReference>
<dbReference type="InterPro" id="IPR016874">
    <property type="entry name" value="TcmP-like"/>
</dbReference>
<dbReference type="RefSeq" id="WP_184042184.1">
    <property type="nucleotide sequence ID" value="NZ_JACIGK010000001.1"/>
</dbReference>
<dbReference type="AlphaFoldDB" id="A0A7W6RB06"/>
<dbReference type="PANTHER" id="PTHR43619">
    <property type="entry name" value="S-ADENOSYL-L-METHIONINE-DEPENDENT METHYLTRANSFERASE YKTD-RELATED"/>
    <property type="match status" value="1"/>
</dbReference>
<evidence type="ECO:0000256" key="1">
    <source>
        <dbReference type="ARBA" id="ARBA00022603"/>
    </source>
</evidence>
<gene>
    <name evidence="3" type="ORF">GGD89_000159</name>
</gene>
<dbReference type="Proteomes" id="UP000554286">
    <property type="component" value="Unassembled WGS sequence"/>
</dbReference>
<dbReference type="InterPro" id="IPR007213">
    <property type="entry name" value="Ppm1/Ppm2/Tcmp"/>
</dbReference>
<dbReference type="PIRSF" id="PIRSF028177">
    <property type="entry name" value="Polyketide_synth_Omtfrase_TcmP"/>
    <property type="match status" value="1"/>
</dbReference>
<organism evidence="3 4">
    <name type="scientific">Roseospira visakhapatnamensis</name>
    <dbReference type="NCBI Taxonomy" id="390880"/>
    <lineage>
        <taxon>Bacteria</taxon>
        <taxon>Pseudomonadati</taxon>
        <taxon>Pseudomonadota</taxon>
        <taxon>Alphaproteobacteria</taxon>
        <taxon>Rhodospirillales</taxon>
        <taxon>Rhodospirillaceae</taxon>
        <taxon>Roseospira</taxon>
    </lineage>
</organism>
<sequence length="269" mass="30800">MTTGLSGIPETLLIPLWARAAETRAAAPIVRDTRAADIMARIDYDFARFDRAWLTQVGVAVRTKILDRATRAYLDRVPGATVVSLGAGLDTRHARLAPRVTRWYDLDLPEVIALRRRFFSDTDRYRMIPASMFATTWMDRVAAEGTPVLLIAEGVLPYFAETDLKPLLATLAERFRGGEMLLQTLPPALVGRGRYHDSVRRLDGRPDFKWGVTDVQTLAGWHSGLSVAEHWNYFDYHKDRWRWYGRLMTVPALRRRMSRRIVRLRFGEA</sequence>
<dbReference type="EMBL" id="JACIGK010000001">
    <property type="protein sequence ID" value="MBB4264553.1"/>
    <property type="molecule type" value="Genomic_DNA"/>
</dbReference>
<evidence type="ECO:0000256" key="2">
    <source>
        <dbReference type="ARBA" id="ARBA00022679"/>
    </source>
</evidence>